<dbReference type="FunFam" id="3.90.1010.10:FF:000002">
    <property type="entry name" value="Iron-sulfur cluster assembly scaffold protein NifU"/>
    <property type="match status" value="1"/>
</dbReference>
<dbReference type="Pfam" id="PF01592">
    <property type="entry name" value="NifU_N"/>
    <property type="match status" value="1"/>
</dbReference>
<dbReference type="GO" id="GO:0051536">
    <property type="term" value="F:iron-sulfur cluster binding"/>
    <property type="evidence" value="ECO:0007669"/>
    <property type="project" value="InterPro"/>
</dbReference>
<dbReference type="Gene3D" id="3.90.1010.10">
    <property type="match status" value="1"/>
</dbReference>
<proteinExistence type="inferred from homology"/>
<comment type="caution">
    <text evidence="3">The sequence shown here is derived from an EMBL/GenBank/DDBJ whole genome shotgun (WGS) entry which is preliminary data.</text>
</comment>
<reference evidence="4" key="1">
    <citation type="submission" date="2018-09" db="EMBL/GenBank/DDBJ databases">
        <authorList>
            <person name="Livingstone P.G."/>
            <person name="Whitworth D.E."/>
        </authorList>
    </citation>
    <scope>NUCLEOTIDE SEQUENCE [LARGE SCALE GENOMIC DNA]</scope>
    <source>
        <strain evidence="4">CA043D</strain>
    </source>
</reference>
<dbReference type="SUPFAM" id="SSF82649">
    <property type="entry name" value="SufE/NifU"/>
    <property type="match status" value="1"/>
</dbReference>
<dbReference type="OrthoDB" id="9804157at2"/>
<dbReference type="InterPro" id="IPR002871">
    <property type="entry name" value="NIF_FeS_clus_asmbl_NifU_N"/>
</dbReference>
<dbReference type="Proteomes" id="UP000268313">
    <property type="component" value="Unassembled WGS sequence"/>
</dbReference>
<comment type="similarity">
    <text evidence="1">Belongs to the NifU family.</text>
</comment>
<accession>A0A3A8JXC6</accession>
<keyword evidence="4" id="KW-1185">Reference proteome</keyword>
<sequence>MSSDLKDLYQEVVLEHSKRPRNFRVVEGATCAAEGYNPLCGDQLSVTLKLEDGVIRDIGFQGQGCAISKASASLMTGAVKDKTREEAEALFARVHTLVTEGPDKVDPESLGKLAVLSGVSEFPARVKCASLAWHTLHAALDGRSTSVSTE</sequence>
<evidence type="ECO:0000256" key="1">
    <source>
        <dbReference type="ARBA" id="ARBA00006420"/>
    </source>
</evidence>
<feature type="domain" description="NIF system FeS cluster assembly NifU N-terminal" evidence="2">
    <location>
        <begin position="9"/>
        <end position="128"/>
    </location>
</feature>
<dbReference type="GO" id="GO:0005506">
    <property type="term" value="F:iron ion binding"/>
    <property type="evidence" value="ECO:0007669"/>
    <property type="project" value="InterPro"/>
</dbReference>
<evidence type="ECO:0000313" key="4">
    <source>
        <dbReference type="Proteomes" id="UP000268313"/>
    </source>
</evidence>
<evidence type="ECO:0000259" key="2">
    <source>
        <dbReference type="Pfam" id="PF01592"/>
    </source>
</evidence>
<dbReference type="GO" id="GO:0016226">
    <property type="term" value="P:iron-sulfur cluster assembly"/>
    <property type="evidence" value="ECO:0007669"/>
    <property type="project" value="InterPro"/>
</dbReference>
<dbReference type="CDD" id="cd06664">
    <property type="entry name" value="IscU_like"/>
    <property type="match status" value="1"/>
</dbReference>
<gene>
    <name evidence="3" type="ORF">D7X32_35950</name>
</gene>
<dbReference type="RefSeq" id="WP_120607051.1">
    <property type="nucleotide sequence ID" value="NZ_JABFJX010000260.1"/>
</dbReference>
<evidence type="ECO:0000313" key="3">
    <source>
        <dbReference type="EMBL" id="RKG96470.1"/>
    </source>
</evidence>
<dbReference type="EMBL" id="RAWE01000212">
    <property type="protein sequence ID" value="RKG96470.1"/>
    <property type="molecule type" value="Genomic_DNA"/>
</dbReference>
<protein>
    <submittedName>
        <fullName evidence="3">SUF system NifU family Fe-S cluster assembly protein</fullName>
    </submittedName>
</protein>
<dbReference type="AlphaFoldDB" id="A0A3A8JXC6"/>
<dbReference type="NCBIfam" id="TIGR01994">
    <property type="entry name" value="SUF_scaf_2"/>
    <property type="match status" value="1"/>
</dbReference>
<dbReference type="PANTHER" id="PTHR10093">
    <property type="entry name" value="IRON-SULFUR CLUSTER ASSEMBLY ENZYME NIFU HOMOLOG"/>
    <property type="match status" value="1"/>
</dbReference>
<name>A0A3A8JXC6_9BACT</name>
<organism evidence="3 4">
    <name type="scientific">Corallococcus carmarthensis</name>
    <dbReference type="NCBI Taxonomy" id="2316728"/>
    <lineage>
        <taxon>Bacteria</taxon>
        <taxon>Pseudomonadati</taxon>
        <taxon>Myxococcota</taxon>
        <taxon>Myxococcia</taxon>
        <taxon>Myxococcales</taxon>
        <taxon>Cystobacterineae</taxon>
        <taxon>Myxococcaceae</taxon>
        <taxon>Corallococcus</taxon>
    </lineage>
</organism>